<name>A0A931BIY9_9BACT</name>
<proteinExistence type="predicted"/>
<sequence>MQIDFIEPWAAVGGEQASIEEELRRELSSDNALYGINLRALGRRVDCDDVLFETLSENVNFRLALVHLTWSGMAELRLWPSTKLFANTEEFVTQMLMDAQGYNS</sequence>
<dbReference type="AlphaFoldDB" id="A0A931BIY9"/>
<dbReference type="EMBL" id="JADQDP010000003">
    <property type="protein sequence ID" value="MBF9142376.1"/>
    <property type="molecule type" value="Genomic_DNA"/>
</dbReference>
<evidence type="ECO:0000313" key="2">
    <source>
        <dbReference type="Proteomes" id="UP000645610"/>
    </source>
</evidence>
<comment type="caution">
    <text evidence="1">The sequence shown here is derived from an EMBL/GenBank/DDBJ whole genome shotgun (WGS) entry which is preliminary data.</text>
</comment>
<keyword evidence="2" id="KW-1185">Reference proteome</keyword>
<dbReference type="Proteomes" id="UP000645610">
    <property type="component" value="Unassembled WGS sequence"/>
</dbReference>
<organism evidence="1 2">
    <name type="scientific">Hymenobacter properus</name>
    <dbReference type="NCBI Taxonomy" id="2791026"/>
    <lineage>
        <taxon>Bacteria</taxon>
        <taxon>Pseudomonadati</taxon>
        <taxon>Bacteroidota</taxon>
        <taxon>Cytophagia</taxon>
        <taxon>Cytophagales</taxon>
        <taxon>Hymenobacteraceae</taxon>
        <taxon>Hymenobacter</taxon>
    </lineage>
</organism>
<gene>
    <name evidence="1" type="ORF">I2I01_12065</name>
</gene>
<reference evidence="1 2" key="1">
    <citation type="submission" date="2020-11" db="EMBL/GenBank/DDBJ databases">
        <authorList>
            <person name="Kim M.K."/>
        </authorList>
    </citation>
    <scope>NUCLEOTIDE SEQUENCE [LARGE SCALE GENOMIC DNA]</scope>
    <source>
        <strain evidence="1 2">BT439</strain>
    </source>
</reference>
<protein>
    <submittedName>
        <fullName evidence="1">Uncharacterized protein</fullName>
    </submittedName>
</protein>
<evidence type="ECO:0000313" key="1">
    <source>
        <dbReference type="EMBL" id="MBF9142376.1"/>
    </source>
</evidence>
<dbReference type="RefSeq" id="WP_196286743.1">
    <property type="nucleotide sequence ID" value="NZ_JADQDP010000003.1"/>
</dbReference>
<accession>A0A931BIY9</accession>